<dbReference type="EMBL" id="FNAF01000011">
    <property type="protein sequence ID" value="SDD95001.1"/>
    <property type="molecule type" value="Genomic_DNA"/>
</dbReference>
<reference evidence="3 4" key="1">
    <citation type="submission" date="2016-10" db="EMBL/GenBank/DDBJ databases">
        <authorList>
            <person name="de Groot N.N."/>
        </authorList>
    </citation>
    <scope>NUCLEOTIDE SEQUENCE [LARGE SCALE GENOMIC DNA]</scope>
    <source>
        <strain evidence="3 4">DSM 20475</strain>
    </source>
</reference>
<protein>
    <submittedName>
        <fullName evidence="3">Uncharacterized membrane protein</fullName>
    </submittedName>
</protein>
<feature type="compositionally biased region" description="Basic and acidic residues" evidence="1">
    <location>
        <begin position="1"/>
        <end position="11"/>
    </location>
</feature>
<dbReference type="AlphaFoldDB" id="A0A1G6YXG3"/>
<keyword evidence="2" id="KW-0812">Transmembrane</keyword>
<feature type="transmembrane region" description="Helical" evidence="2">
    <location>
        <begin position="72"/>
        <end position="105"/>
    </location>
</feature>
<accession>A0A1G6YXG3</accession>
<keyword evidence="2" id="KW-0472">Membrane</keyword>
<dbReference type="RefSeq" id="WP_091792167.1">
    <property type="nucleotide sequence ID" value="NZ_FNAF01000011.1"/>
</dbReference>
<keyword evidence="4" id="KW-1185">Reference proteome</keyword>
<keyword evidence="2" id="KW-1133">Transmembrane helix</keyword>
<evidence type="ECO:0000256" key="1">
    <source>
        <dbReference type="SAM" id="MobiDB-lite"/>
    </source>
</evidence>
<dbReference type="OrthoDB" id="2134890at2"/>
<proteinExistence type="predicted"/>
<organism evidence="3 4">
    <name type="scientific">Peptococcus niger</name>
    <dbReference type="NCBI Taxonomy" id="2741"/>
    <lineage>
        <taxon>Bacteria</taxon>
        <taxon>Bacillati</taxon>
        <taxon>Bacillota</taxon>
        <taxon>Clostridia</taxon>
        <taxon>Eubacteriales</taxon>
        <taxon>Peptococcaceae</taxon>
        <taxon>Peptococcus</taxon>
    </lineage>
</organism>
<evidence type="ECO:0000313" key="3">
    <source>
        <dbReference type="EMBL" id="SDD95001.1"/>
    </source>
</evidence>
<name>A0A1G6YXG3_PEPNI</name>
<evidence type="ECO:0000313" key="4">
    <source>
        <dbReference type="Proteomes" id="UP000198995"/>
    </source>
</evidence>
<gene>
    <name evidence="3" type="ORF">SAMN04489866_11115</name>
</gene>
<evidence type="ECO:0000256" key="2">
    <source>
        <dbReference type="SAM" id="Phobius"/>
    </source>
</evidence>
<feature type="region of interest" description="Disordered" evidence="1">
    <location>
        <begin position="1"/>
        <end position="46"/>
    </location>
</feature>
<dbReference type="STRING" id="2741.SAMN04489866_11115"/>
<dbReference type="Proteomes" id="UP000198995">
    <property type="component" value="Unassembled WGS sequence"/>
</dbReference>
<sequence>MSNGIDWDRYDAPAPPPKSAYPDAYSQAYPQPGRQPQNAGLRAPEPPSKSWLVRQLESPAAKALWARRRHTIVSIFVAILLALSIAVFGFGYTLLGVIFVAIAYLYGGWRDGNPLIYKLLNRFL</sequence>